<feature type="domain" description="Glycosyl transferase family 1" evidence="1">
    <location>
        <begin position="253"/>
        <end position="390"/>
    </location>
</feature>
<dbReference type="Pfam" id="PF13579">
    <property type="entry name" value="Glyco_trans_4_4"/>
    <property type="match status" value="1"/>
</dbReference>
<dbReference type="Gene3D" id="3.40.50.2000">
    <property type="entry name" value="Glycogen Phosphorylase B"/>
    <property type="match status" value="2"/>
</dbReference>
<evidence type="ECO:0000313" key="4">
    <source>
        <dbReference type="Proteomes" id="UP000663912"/>
    </source>
</evidence>
<protein>
    <submittedName>
        <fullName evidence="3">Glycosyltransferase family 4 protein</fullName>
    </submittedName>
</protein>
<sequence length="441" mass="48447">MPKAAFRLCRMYLRGGDIAKPMKICIVAQTFAPQEEGGAEIVARICAAELARHHEVIILSLGLEGDEVAPPGETVNEDGIRVVRVNWHNSYLPGPRKPSVSKFTKLAWHIRSALGATSAKDVKELLVREQIDLVYAHNSARMQPALFEATSALGIPLCLHLHDYALLCPKSSMFRGSGNCERPCLECRVLTARIKSSDGEGVTAISVSDALRQRFLQNGVLPKADWHVLLNANRSQALLDAQLMGRNSGTSEHFTFGYLGALAEEKGIEDLIRAFVKLPHSQDATLLIGGRGREDYVQHLKSLAGTASIQFLGFVEPEEIYRVADVIVVPSRWHEPQSLILMEAATYGIPVIGSERGGTPEILRDLGTGWCYDPDKEGSLIAVMERALSIGRARWWQERDTHFPGIAHFKGTSESSGYYQRLNDILVAAAAKSKNAKMTIA</sequence>
<dbReference type="GO" id="GO:0016757">
    <property type="term" value="F:glycosyltransferase activity"/>
    <property type="evidence" value="ECO:0007669"/>
    <property type="project" value="InterPro"/>
</dbReference>
<evidence type="ECO:0000259" key="1">
    <source>
        <dbReference type="Pfam" id="PF00534"/>
    </source>
</evidence>
<name>A0AAE7R5H3_9HYPH</name>
<dbReference type="KEGG" id="arui:G6M88_18260"/>
<organism evidence="3 4">
    <name type="scientific">Agrobacterium rubi</name>
    <dbReference type="NCBI Taxonomy" id="28099"/>
    <lineage>
        <taxon>Bacteria</taxon>
        <taxon>Pseudomonadati</taxon>
        <taxon>Pseudomonadota</taxon>
        <taxon>Alphaproteobacteria</taxon>
        <taxon>Hyphomicrobiales</taxon>
        <taxon>Rhizobiaceae</taxon>
        <taxon>Rhizobium/Agrobacterium group</taxon>
        <taxon>Agrobacterium</taxon>
    </lineage>
</organism>
<dbReference type="InterPro" id="IPR050194">
    <property type="entry name" value="Glycosyltransferase_grp1"/>
</dbReference>
<evidence type="ECO:0000313" key="3">
    <source>
        <dbReference type="EMBL" id="QTG02358.1"/>
    </source>
</evidence>
<evidence type="ECO:0000259" key="2">
    <source>
        <dbReference type="Pfam" id="PF13579"/>
    </source>
</evidence>
<gene>
    <name evidence="3" type="ORF">G6M88_18260</name>
</gene>
<dbReference type="Proteomes" id="UP000663912">
    <property type="component" value="Chromosome 2"/>
</dbReference>
<dbReference type="PANTHER" id="PTHR45947">
    <property type="entry name" value="SULFOQUINOVOSYL TRANSFERASE SQD2"/>
    <property type="match status" value="1"/>
</dbReference>
<dbReference type="RefSeq" id="WP_141680729.1">
    <property type="nucleotide sequence ID" value="NZ_CP049207.1"/>
</dbReference>
<dbReference type="InterPro" id="IPR001296">
    <property type="entry name" value="Glyco_trans_1"/>
</dbReference>
<dbReference type="EMBL" id="CP049207">
    <property type="protein sequence ID" value="QTG02358.1"/>
    <property type="molecule type" value="Genomic_DNA"/>
</dbReference>
<proteinExistence type="predicted"/>
<dbReference type="PANTHER" id="PTHR45947:SF13">
    <property type="entry name" value="TRANSFERASE"/>
    <property type="match status" value="1"/>
</dbReference>
<feature type="domain" description="Glycosyltransferase subfamily 4-like N-terminal" evidence="2">
    <location>
        <begin position="37"/>
        <end position="231"/>
    </location>
</feature>
<accession>A0AAE7R5H3</accession>
<dbReference type="SUPFAM" id="SSF53756">
    <property type="entry name" value="UDP-Glycosyltransferase/glycogen phosphorylase"/>
    <property type="match status" value="1"/>
</dbReference>
<dbReference type="Pfam" id="PF00534">
    <property type="entry name" value="Glycos_transf_1"/>
    <property type="match status" value="1"/>
</dbReference>
<reference evidence="3" key="1">
    <citation type="submission" date="2020-02" db="EMBL/GenBank/DDBJ databases">
        <title>Unexpected conservation and global transmission of agrobacterial virulence plasmids.</title>
        <authorList>
            <person name="Weisberg A.J."/>
            <person name="Davis E.W. II"/>
            <person name="Tabima J.R."/>
            <person name="Belcher M.S."/>
            <person name="Miller M."/>
            <person name="Kuo C.-H."/>
            <person name="Loper J.E."/>
            <person name="Grunwald N.J."/>
            <person name="Putnam M.L."/>
            <person name="Chang J.H."/>
        </authorList>
    </citation>
    <scope>NUCLEOTIDE SEQUENCE</scope>
    <source>
        <strain evidence="3">W2/73</strain>
    </source>
</reference>
<dbReference type="AlphaFoldDB" id="A0AAE7R5H3"/>
<dbReference type="InterPro" id="IPR028098">
    <property type="entry name" value="Glyco_trans_4-like_N"/>
</dbReference>